<dbReference type="STRING" id="688867.SAMN05660236_0399"/>
<evidence type="ECO:0000313" key="3">
    <source>
        <dbReference type="EMBL" id="SKC42631.1"/>
    </source>
</evidence>
<reference evidence="3 4" key="1">
    <citation type="submission" date="2017-02" db="EMBL/GenBank/DDBJ databases">
        <authorList>
            <person name="Peterson S.W."/>
        </authorList>
    </citation>
    <scope>NUCLEOTIDE SEQUENCE [LARGE SCALE GENOMIC DNA]</scope>
    <source>
        <strain evidence="3 4">DSM 25262</strain>
    </source>
</reference>
<dbReference type="EMBL" id="FUZU01000001">
    <property type="protein sequence ID" value="SKC42631.1"/>
    <property type="molecule type" value="Genomic_DNA"/>
</dbReference>
<feature type="compositionally biased region" description="Polar residues" evidence="1">
    <location>
        <begin position="32"/>
        <end position="43"/>
    </location>
</feature>
<dbReference type="OrthoDB" id="767251at2"/>
<name>A0A1T5IU09_9BACT</name>
<dbReference type="AlphaFoldDB" id="A0A1T5IU09"/>
<evidence type="ECO:0000259" key="2">
    <source>
        <dbReference type="Pfam" id="PF11412"/>
    </source>
</evidence>
<dbReference type="InterPro" id="IPR028250">
    <property type="entry name" value="DsbDN"/>
</dbReference>
<evidence type="ECO:0000256" key="1">
    <source>
        <dbReference type="SAM" id="MobiDB-lite"/>
    </source>
</evidence>
<accession>A0A1T5IU09</accession>
<sequence length="181" mass="20389">MKIENQLLSTILLLNFLTFASCSEKKPDTSNKTKNPFGSASNTENKILQPCRWTFTVEQSGNGEAMLVSTAKLDSGWHLYSQHIPGKGPSTEFTYDSLQTYRLIGETEEGETIKKYDSNLEMEVLYFERDAVFKQKIKLASKDDFIINGAIDYMVCLDHGQCSHFDEEISFTVKGSSSITN</sequence>
<keyword evidence="4" id="KW-1185">Reference proteome</keyword>
<dbReference type="Proteomes" id="UP000190961">
    <property type="component" value="Unassembled WGS sequence"/>
</dbReference>
<dbReference type="Pfam" id="PF11412">
    <property type="entry name" value="DsbD_N"/>
    <property type="match status" value="1"/>
</dbReference>
<evidence type="ECO:0000313" key="4">
    <source>
        <dbReference type="Proteomes" id="UP000190961"/>
    </source>
</evidence>
<feature type="region of interest" description="Disordered" evidence="1">
    <location>
        <begin position="24"/>
        <end position="43"/>
    </location>
</feature>
<dbReference type="PROSITE" id="PS51257">
    <property type="entry name" value="PROKAR_LIPOPROTEIN"/>
    <property type="match status" value="1"/>
</dbReference>
<dbReference type="RefSeq" id="WP_079685029.1">
    <property type="nucleotide sequence ID" value="NZ_FUZU01000001.1"/>
</dbReference>
<proteinExistence type="predicted"/>
<organism evidence="3 4">
    <name type="scientific">Ohtaekwangia koreensis</name>
    <dbReference type="NCBI Taxonomy" id="688867"/>
    <lineage>
        <taxon>Bacteria</taxon>
        <taxon>Pseudomonadati</taxon>
        <taxon>Bacteroidota</taxon>
        <taxon>Cytophagia</taxon>
        <taxon>Cytophagales</taxon>
        <taxon>Fulvivirgaceae</taxon>
        <taxon>Ohtaekwangia</taxon>
    </lineage>
</organism>
<feature type="domain" description="Thiol:disulfide interchange protein DsbD N-terminal" evidence="2">
    <location>
        <begin position="50"/>
        <end position="169"/>
    </location>
</feature>
<protein>
    <submittedName>
        <fullName evidence="3">Disulphide bond corrector protein DsbC</fullName>
    </submittedName>
</protein>
<gene>
    <name evidence="3" type="ORF">SAMN05660236_0399</name>
</gene>